<feature type="modified residue" description="N6-(pyridoxal phosphate)lysine" evidence="2 3">
    <location>
        <position position="35"/>
    </location>
</feature>
<organism evidence="6 7">
    <name type="scientific">Senegalia massiliensis</name>
    <dbReference type="NCBI Taxonomy" id="1720316"/>
    <lineage>
        <taxon>Bacteria</taxon>
        <taxon>Bacillati</taxon>
        <taxon>Bacillota</taxon>
        <taxon>Clostridia</taxon>
        <taxon>Eubacteriales</taxon>
        <taxon>Clostridiaceae</taxon>
        <taxon>Senegalia</taxon>
    </lineage>
</organism>
<keyword evidence="7" id="KW-1185">Reference proteome</keyword>
<sequence>MSIKENIKIIEQKIQDACDRSNRNRSDVKLIAVTKTQSIESIEEIIDSGLYDIGENKVQEIMDKYDSLNREELNWHMIGHLQSNKVKYIIDKMNLFHSLDRLSLAKELNKRARKSDRVVDVLIQVNIAEEESKFGMKKQDIWNFIESLKKYPFIAVKGLMVMAPFDEEPENIRYVFKEAKSLFEDIKKKEIPYIDMKYLSMGMTNDFEIAIEEGANLVRVGTGIFGKRK</sequence>
<proteinExistence type="inferred from homology"/>
<protein>
    <recommendedName>
        <fullName evidence="2">Pyridoxal phosphate homeostasis protein</fullName>
        <shortName evidence="2">PLP homeostasis protein</shortName>
    </recommendedName>
</protein>
<dbReference type="PANTHER" id="PTHR10146:SF14">
    <property type="entry name" value="PYRIDOXAL PHOSPHATE HOMEOSTASIS PROTEIN"/>
    <property type="match status" value="1"/>
</dbReference>
<dbReference type="PROSITE" id="PS01211">
    <property type="entry name" value="UPF0001"/>
    <property type="match status" value="1"/>
</dbReference>
<gene>
    <name evidence="6" type="ORF">D3Z33_08575</name>
</gene>
<evidence type="ECO:0000313" key="7">
    <source>
        <dbReference type="Proteomes" id="UP000467132"/>
    </source>
</evidence>
<dbReference type="Pfam" id="PF01168">
    <property type="entry name" value="Ala_racemase_N"/>
    <property type="match status" value="1"/>
</dbReference>
<reference evidence="6 7" key="1">
    <citation type="submission" date="2018-08" db="EMBL/GenBank/DDBJ databases">
        <title>Murine metabolic-syndrome-specific gut microbial biobank.</title>
        <authorList>
            <person name="Liu C."/>
        </authorList>
    </citation>
    <scope>NUCLEOTIDE SEQUENCE [LARGE SCALE GENOMIC DNA]</scope>
    <source>
        <strain evidence="6 7">583</strain>
    </source>
</reference>
<dbReference type="Proteomes" id="UP000467132">
    <property type="component" value="Unassembled WGS sequence"/>
</dbReference>
<dbReference type="FunFam" id="3.20.20.10:FF:000018">
    <property type="entry name" value="Pyridoxal phosphate homeostasis protein"/>
    <property type="match status" value="1"/>
</dbReference>
<dbReference type="SUPFAM" id="SSF51419">
    <property type="entry name" value="PLP-binding barrel"/>
    <property type="match status" value="1"/>
</dbReference>
<dbReference type="CDD" id="cd00635">
    <property type="entry name" value="PLPDE_III_YBL036c_like"/>
    <property type="match status" value="1"/>
</dbReference>
<dbReference type="PIRSF" id="PIRSF004848">
    <property type="entry name" value="YBL036c_PLPDEIII"/>
    <property type="match status" value="1"/>
</dbReference>
<comment type="caution">
    <text evidence="6">The sequence shown here is derived from an EMBL/GenBank/DDBJ whole genome shotgun (WGS) entry which is preliminary data.</text>
</comment>
<keyword evidence="1 2" id="KW-0663">Pyridoxal phosphate</keyword>
<dbReference type="NCBIfam" id="TIGR00044">
    <property type="entry name" value="YggS family pyridoxal phosphate-dependent enzyme"/>
    <property type="match status" value="1"/>
</dbReference>
<comment type="similarity">
    <text evidence="2 4">Belongs to the pyridoxal phosphate-binding protein YggS/PROSC family.</text>
</comment>
<dbReference type="AlphaFoldDB" id="A0A845QZI0"/>
<dbReference type="Gene3D" id="3.20.20.10">
    <property type="entry name" value="Alanine racemase"/>
    <property type="match status" value="1"/>
</dbReference>
<dbReference type="InterPro" id="IPR001608">
    <property type="entry name" value="Ala_racemase_N"/>
</dbReference>
<dbReference type="OrthoDB" id="9804072at2"/>
<dbReference type="HAMAP" id="MF_02087">
    <property type="entry name" value="PLP_homeostasis"/>
    <property type="match status" value="1"/>
</dbReference>
<accession>A0A845QZI0</accession>
<feature type="domain" description="Alanine racemase N-terminal" evidence="5">
    <location>
        <begin position="24"/>
        <end position="227"/>
    </location>
</feature>
<dbReference type="InterPro" id="IPR029066">
    <property type="entry name" value="PLP-binding_barrel"/>
</dbReference>
<dbReference type="GO" id="GO:0030170">
    <property type="term" value="F:pyridoxal phosphate binding"/>
    <property type="evidence" value="ECO:0007669"/>
    <property type="project" value="UniProtKB-UniRule"/>
</dbReference>
<comment type="cofactor">
    <cofactor evidence="3">
        <name>pyridoxal 5'-phosphate</name>
        <dbReference type="ChEBI" id="CHEBI:597326"/>
    </cofactor>
</comment>
<comment type="function">
    <text evidence="2">Pyridoxal 5'-phosphate (PLP)-binding protein, which is involved in PLP homeostasis.</text>
</comment>
<evidence type="ECO:0000256" key="1">
    <source>
        <dbReference type="ARBA" id="ARBA00022898"/>
    </source>
</evidence>
<evidence type="ECO:0000313" key="6">
    <source>
        <dbReference type="EMBL" id="NBI06906.1"/>
    </source>
</evidence>
<evidence type="ECO:0000259" key="5">
    <source>
        <dbReference type="Pfam" id="PF01168"/>
    </source>
</evidence>
<dbReference type="InterPro" id="IPR011078">
    <property type="entry name" value="PyrdxlP_homeostasis"/>
</dbReference>
<evidence type="ECO:0000256" key="3">
    <source>
        <dbReference type="PIRSR" id="PIRSR004848-1"/>
    </source>
</evidence>
<evidence type="ECO:0000256" key="4">
    <source>
        <dbReference type="RuleBase" id="RU004514"/>
    </source>
</evidence>
<evidence type="ECO:0000256" key="2">
    <source>
        <dbReference type="HAMAP-Rule" id="MF_02087"/>
    </source>
</evidence>
<dbReference type="EMBL" id="QXXA01000009">
    <property type="protein sequence ID" value="NBI06906.1"/>
    <property type="molecule type" value="Genomic_DNA"/>
</dbReference>
<dbReference type="PANTHER" id="PTHR10146">
    <property type="entry name" value="PROLINE SYNTHETASE CO-TRANSCRIBED BACTERIAL HOMOLOG PROTEIN"/>
    <property type="match status" value="1"/>
</dbReference>
<name>A0A845QZI0_9CLOT</name>